<evidence type="ECO:0000256" key="9">
    <source>
        <dbReference type="ARBA" id="ARBA00023158"/>
    </source>
</evidence>
<evidence type="ECO:0000259" key="13">
    <source>
        <dbReference type="Pfam" id="PF21634"/>
    </source>
</evidence>
<feature type="domain" description="Helicase MOV-10-like beta-barrel" evidence="13">
    <location>
        <begin position="428"/>
        <end position="466"/>
    </location>
</feature>
<keyword evidence="8" id="KW-0067">ATP-binding</keyword>
<comment type="catalytic activity">
    <reaction evidence="10">
        <text>ATP + H2O = ADP + phosphate + H(+)</text>
        <dbReference type="Rhea" id="RHEA:13065"/>
        <dbReference type="ChEBI" id="CHEBI:15377"/>
        <dbReference type="ChEBI" id="CHEBI:15378"/>
        <dbReference type="ChEBI" id="CHEBI:30616"/>
        <dbReference type="ChEBI" id="CHEBI:43474"/>
        <dbReference type="ChEBI" id="CHEBI:456216"/>
        <dbReference type="EC" id="3.6.4.13"/>
    </reaction>
</comment>
<evidence type="ECO:0000256" key="4">
    <source>
        <dbReference type="ARBA" id="ARBA00022490"/>
    </source>
</evidence>
<accession>A0A2R6WL95</accession>
<feature type="domain" description="DNA2/NAM7 helicase-like C-terminal" evidence="12">
    <location>
        <begin position="785"/>
        <end position="995"/>
    </location>
</feature>
<dbReference type="GO" id="GO:0035194">
    <property type="term" value="P:regulatory ncRNA-mediated post-transcriptional gene silencing"/>
    <property type="evidence" value="ECO:0000318"/>
    <property type="project" value="GO_Central"/>
</dbReference>
<keyword evidence="4" id="KW-0963">Cytoplasm</keyword>
<name>A0A2R6WL95_MARPO</name>
<dbReference type="Gene3D" id="3.40.50.300">
    <property type="entry name" value="P-loop containing nucleotide triphosphate hydrolases"/>
    <property type="match status" value="2"/>
</dbReference>
<evidence type="ECO:0000256" key="6">
    <source>
        <dbReference type="ARBA" id="ARBA00022801"/>
    </source>
</evidence>
<dbReference type="Pfam" id="PF13087">
    <property type="entry name" value="AAA_12"/>
    <property type="match status" value="1"/>
</dbReference>
<dbReference type="InterPro" id="IPR041677">
    <property type="entry name" value="DNA2/NAM7_AAA_11"/>
</dbReference>
<feature type="domain" description="DNA2/NAM7 helicase helicase" evidence="11">
    <location>
        <begin position="594"/>
        <end position="682"/>
    </location>
</feature>
<dbReference type="EMBL" id="KZ772750">
    <property type="protein sequence ID" value="PTQ34583.1"/>
    <property type="molecule type" value="Genomic_DNA"/>
</dbReference>
<comment type="subcellular location">
    <subcellularLocation>
        <location evidence="1">Cytoplasm</location>
    </subcellularLocation>
</comment>
<dbReference type="InterPro" id="IPR026122">
    <property type="entry name" value="MOV-10/SDE3_DEXXQ/H-box"/>
</dbReference>
<keyword evidence="7" id="KW-0347">Helicase</keyword>
<evidence type="ECO:0000313" key="15">
    <source>
        <dbReference type="Proteomes" id="UP000244005"/>
    </source>
</evidence>
<dbReference type="GO" id="GO:0016787">
    <property type="term" value="F:hydrolase activity"/>
    <property type="evidence" value="ECO:0007669"/>
    <property type="project" value="UniProtKB-KW"/>
</dbReference>
<dbReference type="GO" id="GO:0003723">
    <property type="term" value="F:RNA binding"/>
    <property type="evidence" value="ECO:0000318"/>
    <property type="project" value="GO_Central"/>
</dbReference>
<dbReference type="GO" id="GO:0005829">
    <property type="term" value="C:cytosol"/>
    <property type="evidence" value="ECO:0000318"/>
    <property type="project" value="GO_Central"/>
</dbReference>
<organism evidence="14 15">
    <name type="scientific">Marchantia polymorpha</name>
    <name type="common">Common liverwort</name>
    <name type="synonym">Marchantia aquatica</name>
    <dbReference type="NCBI Taxonomy" id="3197"/>
    <lineage>
        <taxon>Eukaryota</taxon>
        <taxon>Viridiplantae</taxon>
        <taxon>Streptophyta</taxon>
        <taxon>Embryophyta</taxon>
        <taxon>Marchantiophyta</taxon>
        <taxon>Marchantiopsida</taxon>
        <taxon>Marchantiidae</taxon>
        <taxon>Marchantiales</taxon>
        <taxon>Marchantiaceae</taxon>
        <taxon>Marchantia</taxon>
    </lineage>
</organism>
<dbReference type="PANTHER" id="PTHR45418:SF1">
    <property type="entry name" value="CANCER_TESTIS ANTIGEN 55"/>
    <property type="match status" value="1"/>
</dbReference>
<dbReference type="Gramene" id="Mp5g00070.1">
    <property type="protein sequence ID" value="Mp5g00070.1.cds"/>
    <property type="gene ID" value="Mp5g00070"/>
</dbReference>
<dbReference type="GO" id="GO:0032574">
    <property type="term" value="F:5'-3' RNA helicase activity"/>
    <property type="evidence" value="ECO:0007669"/>
    <property type="project" value="InterPro"/>
</dbReference>
<evidence type="ECO:0000256" key="7">
    <source>
        <dbReference type="ARBA" id="ARBA00022806"/>
    </source>
</evidence>
<proteinExistence type="inferred from homology"/>
<comment type="similarity">
    <text evidence="2">Belongs to the DNA2/NAM7 helicase family. SDE3 subfamily.</text>
</comment>
<dbReference type="GO" id="GO:0043186">
    <property type="term" value="C:P granule"/>
    <property type="evidence" value="ECO:0000318"/>
    <property type="project" value="GO_Central"/>
</dbReference>
<dbReference type="Pfam" id="PF13086">
    <property type="entry name" value="AAA_11"/>
    <property type="match status" value="2"/>
</dbReference>
<evidence type="ECO:0000313" key="14">
    <source>
        <dbReference type="EMBL" id="PTQ34583.1"/>
    </source>
</evidence>
<keyword evidence="9" id="KW-0943">RNA-mediated gene silencing</keyword>
<dbReference type="OrthoDB" id="6513042at2759"/>
<dbReference type="InterPro" id="IPR027417">
    <property type="entry name" value="P-loop_NTPase"/>
</dbReference>
<gene>
    <name evidence="14" type="ORF">MARPO_0078s0007</name>
</gene>
<dbReference type="EC" id="3.6.4.13" evidence="3"/>
<evidence type="ECO:0000256" key="1">
    <source>
        <dbReference type="ARBA" id="ARBA00004496"/>
    </source>
</evidence>
<keyword evidence="15" id="KW-1185">Reference proteome</keyword>
<dbReference type="InterPro" id="IPR047187">
    <property type="entry name" value="SF1_C_Upf1"/>
</dbReference>
<dbReference type="Pfam" id="PF21634">
    <property type="entry name" value="MOV-10_beta-barrel"/>
    <property type="match status" value="1"/>
</dbReference>
<protein>
    <recommendedName>
        <fullName evidence="3">RNA helicase</fullName>
        <ecNumber evidence="3">3.6.4.13</ecNumber>
    </recommendedName>
</protein>
<reference evidence="15" key="1">
    <citation type="journal article" date="2017" name="Cell">
        <title>Insights into land plant evolution garnered from the Marchantia polymorpha genome.</title>
        <authorList>
            <person name="Bowman J.L."/>
            <person name="Kohchi T."/>
            <person name="Yamato K.T."/>
            <person name="Jenkins J."/>
            <person name="Shu S."/>
            <person name="Ishizaki K."/>
            <person name="Yamaoka S."/>
            <person name="Nishihama R."/>
            <person name="Nakamura Y."/>
            <person name="Berger F."/>
            <person name="Adam C."/>
            <person name="Aki S.S."/>
            <person name="Althoff F."/>
            <person name="Araki T."/>
            <person name="Arteaga-Vazquez M.A."/>
            <person name="Balasubrmanian S."/>
            <person name="Barry K."/>
            <person name="Bauer D."/>
            <person name="Boehm C.R."/>
            <person name="Briginshaw L."/>
            <person name="Caballero-Perez J."/>
            <person name="Catarino B."/>
            <person name="Chen F."/>
            <person name="Chiyoda S."/>
            <person name="Chovatia M."/>
            <person name="Davies K.M."/>
            <person name="Delmans M."/>
            <person name="Demura T."/>
            <person name="Dierschke T."/>
            <person name="Dolan L."/>
            <person name="Dorantes-Acosta A.E."/>
            <person name="Eklund D.M."/>
            <person name="Florent S.N."/>
            <person name="Flores-Sandoval E."/>
            <person name="Fujiyama A."/>
            <person name="Fukuzawa H."/>
            <person name="Galik B."/>
            <person name="Grimanelli D."/>
            <person name="Grimwood J."/>
            <person name="Grossniklaus U."/>
            <person name="Hamada T."/>
            <person name="Haseloff J."/>
            <person name="Hetherington A.J."/>
            <person name="Higo A."/>
            <person name="Hirakawa Y."/>
            <person name="Hundley H.N."/>
            <person name="Ikeda Y."/>
            <person name="Inoue K."/>
            <person name="Inoue S.I."/>
            <person name="Ishida S."/>
            <person name="Jia Q."/>
            <person name="Kakita M."/>
            <person name="Kanazawa T."/>
            <person name="Kawai Y."/>
            <person name="Kawashima T."/>
            <person name="Kennedy M."/>
            <person name="Kinose K."/>
            <person name="Kinoshita T."/>
            <person name="Kohara Y."/>
            <person name="Koide E."/>
            <person name="Komatsu K."/>
            <person name="Kopischke S."/>
            <person name="Kubo M."/>
            <person name="Kyozuka J."/>
            <person name="Lagercrantz U."/>
            <person name="Lin S.S."/>
            <person name="Lindquist E."/>
            <person name="Lipzen A.M."/>
            <person name="Lu C.W."/>
            <person name="De Luna E."/>
            <person name="Martienssen R.A."/>
            <person name="Minamino N."/>
            <person name="Mizutani M."/>
            <person name="Mizutani M."/>
            <person name="Mochizuki N."/>
            <person name="Monte I."/>
            <person name="Mosher R."/>
            <person name="Nagasaki H."/>
            <person name="Nakagami H."/>
            <person name="Naramoto S."/>
            <person name="Nishitani K."/>
            <person name="Ohtani M."/>
            <person name="Okamoto T."/>
            <person name="Okumura M."/>
            <person name="Phillips J."/>
            <person name="Pollak B."/>
            <person name="Reinders A."/>
            <person name="Rovekamp M."/>
            <person name="Sano R."/>
            <person name="Sawa S."/>
            <person name="Schmid M.W."/>
            <person name="Shirakawa M."/>
            <person name="Solano R."/>
            <person name="Spunde A."/>
            <person name="Suetsugu N."/>
            <person name="Sugano S."/>
            <person name="Sugiyama A."/>
            <person name="Sun R."/>
            <person name="Suzuki Y."/>
            <person name="Takenaka M."/>
            <person name="Takezawa D."/>
            <person name="Tomogane H."/>
            <person name="Tsuzuki M."/>
            <person name="Ueda T."/>
            <person name="Umeda M."/>
            <person name="Ward J.M."/>
            <person name="Watanabe Y."/>
            <person name="Yazaki K."/>
            <person name="Yokoyama R."/>
            <person name="Yoshitake Y."/>
            <person name="Yotsui I."/>
            <person name="Zachgo S."/>
            <person name="Schmutz J."/>
        </authorList>
    </citation>
    <scope>NUCLEOTIDE SEQUENCE [LARGE SCALE GENOMIC DNA]</scope>
    <source>
        <strain evidence="15">Tak-1</strain>
    </source>
</reference>
<evidence type="ECO:0000256" key="10">
    <source>
        <dbReference type="ARBA" id="ARBA00047984"/>
    </source>
</evidence>
<evidence type="ECO:0000256" key="8">
    <source>
        <dbReference type="ARBA" id="ARBA00022840"/>
    </source>
</evidence>
<dbReference type="GO" id="GO:0005524">
    <property type="term" value="F:ATP binding"/>
    <property type="evidence" value="ECO:0007669"/>
    <property type="project" value="UniProtKB-KW"/>
</dbReference>
<evidence type="ECO:0000259" key="11">
    <source>
        <dbReference type="Pfam" id="PF13086"/>
    </source>
</evidence>
<keyword evidence="6" id="KW-0378">Hydrolase</keyword>
<evidence type="ECO:0000256" key="3">
    <source>
        <dbReference type="ARBA" id="ARBA00012552"/>
    </source>
</evidence>
<dbReference type="Proteomes" id="UP000244005">
    <property type="component" value="Unassembled WGS sequence"/>
</dbReference>
<keyword evidence="5" id="KW-0547">Nucleotide-binding</keyword>
<dbReference type="CDD" id="cd18808">
    <property type="entry name" value="SF1_C_Upf1"/>
    <property type="match status" value="1"/>
</dbReference>
<dbReference type="AlphaFoldDB" id="A0A2R6WL95"/>
<evidence type="ECO:0000259" key="12">
    <source>
        <dbReference type="Pfam" id="PF13087"/>
    </source>
</evidence>
<dbReference type="PANTHER" id="PTHR45418">
    <property type="entry name" value="CANCER/TESTIS ANTIGEN 55"/>
    <property type="match status" value="1"/>
</dbReference>
<feature type="domain" description="DNA2/NAM7 helicase helicase" evidence="11">
    <location>
        <begin position="705"/>
        <end position="777"/>
    </location>
</feature>
<dbReference type="InterPro" id="IPR049080">
    <property type="entry name" value="MOV-10-like_beta-barrel"/>
</dbReference>
<dbReference type="OMA" id="CARTSAH"/>
<evidence type="ECO:0000256" key="5">
    <source>
        <dbReference type="ARBA" id="ARBA00022741"/>
    </source>
</evidence>
<sequence length="1105" mass="123584">MQEVPYRNRPPSEYHRYLCQFSEMKLKAMQDAFLAGHDLLPFLEGKSFSYTHPTPANYEEFYNSTVPLTTAVSWSLAAPEALHFGKVKNTIRTSTENSTVSESWESARRPPPGPLDSVIQGEFCSLSGWMKDWKGSSQHLRAIKMAISGSQEELGRDKFGVRIIGHADFGLKRVGWPITDTPAIPYDRPVPLYYRSLAVLNDTAEPVVLLDVCGVPSNEETFSLKDDFALAHHYDVSEAQHHRSSETSFGVVLQSGAEYQVMVELRCSPQDIAWHQQWILFLFGRGGSLQHTHNEVFAIGRRVSALVGHNIQDVRSCLSTEAKPFYPAYLRQLFDTRPTELKGHSYLKSSDWRKRLDAFEQTHVSSVWPLQLAKLEEALYYGVLTSGLLSNTSIDLRPCACTVVQLRQFSRLLALEEAAMERDIKEHDLFNVQLSRRDASVFILEVPGLPENRPSVFAGDIVYIRWERYPGMECAADVVAVEFQPKPQLTLKLPEYFLKWCPLLPKPLLVHVRFTFNRLVLTRMHRALQKVAILSMKLLPCICSKVSTTKVKDASISDSPQAVESSDIITRVEIPKPLLKACGIVEHRGAMKSLNQEQWKAVTSVVDRVHGAGPYIILGPPGTGKTVTVVECVLQVLATDPSARLCVCAPSNYAADILCSGIAAGGVDRSMMWRMNDPRRIIASVKVDVSPFCAYQLKSELDDMKSFRVIVCTCGAAGMLHEPPYLGKVEPFSHVFVDEAGQALLPEALIPLSLAHSNACRVLCGDPKQLGPVVHSRLATGKGLDDSLISRFEKSEEYHSNIGGVGSPVIKLVRNYRANAKLLELPSRMFYNNELIAAAQSHMVTPPKDWEELKGRDFPMLFYGVKGQQMREGESPSYFNPVEARKVVDLVSGLISKTHISAGDIGVMAPYRRQVYKLRLILRSRALGAVRVGTVDDYQGQEEKIVFISTVLTRPESLCKVQADVKDNQIGFLGNAKRFNVAITRAKAMLVVVGHPLVLAQDENWSELLRYCLVRDAFRGFGSQYVPPFRARESAWHAEMEDSSVPNEHNTDHINTSEALEIAKAIEKMAELSLLGMGHVDTLYPEDLDSMYSAFSEEMEWRVQL</sequence>
<dbReference type="CDD" id="cd18038">
    <property type="entry name" value="DEXXQc_Helz-like"/>
    <property type="match status" value="1"/>
</dbReference>
<evidence type="ECO:0000256" key="2">
    <source>
        <dbReference type="ARBA" id="ARBA00005601"/>
    </source>
</evidence>
<dbReference type="InterPro" id="IPR041679">
    <property type="entry name" value="DNA2/NAM7-like_C"/>
</dbReference>
<dbReference type="SUPFAM" id="SSF52540">
    <property type="entry name" value="P-loop containing nucleoside triphosphate hydrolases"/>
    <property type="match status" value="1"/>
</dbReference>